<dbReference type="InterPro" id="IPR036864">
    <property type="entry name" value="Zn2-C6_fun-type_DNA-bd_sf"/>
</dbReference>
<keyword evidence="5" id="KW-0539">Nucleus</keyword>
<dbReference type="InterPro" id="IPR001138">
    <property type="entry name" value="Zn2Cys6_DnaBD"/>
</dbReference>
<protein>
    <recommendedName>
        <fullName evidence="7">Zn(2)-C6 fungal-type domain-containing protein</fullName>
    </recommendedName>
</protein>
<feature type="region of interest" description="Disordered" evidence="6">
    <location>
        <begin position="84"/>
        <end position="109"/>
    </location>
</feature>
<dbReference type="GO" id="GO:0000978">
    <property type="term" value="F:RNA polymerase II cis-regulatory region sequence-specific DNA binding"/>
    <property type="evidence" value="ECO:0007669"/>
    <property type="project" value="TreeGrafter"/>
</dbReference>
<evidence type="ECO:0000256" key="6">
    <source>
        <dbReference type="SAM" id="MobiDB-lite"/>
    </source>
</evidence>
<evidence type="ECO:0000256" key="2">
    <source>
        <dbReference type="ARBA" id="ARBA00023015"/>
    </source>
</evidence>
<dbReference type="AlphaFoldDB" id="A0A507BNW6"/>
<dbReference type="PROSITE" id="PS50048">
    <property type="entry name" value="ZN2_CY6_FUNGAL_2"/>
    <property type="match status" value="1"/>
</dbReference>
<dbReference type="CDD" id="cd00067">
    <property type="entry name" value="GAL4"/>
    <property type="match status" value="1"/>
</dbReference>
<dbReference type="GeneID" id="41979048"/>
<dbReference type="Gene3D" id="4.10.240.10">
    <property type="entry name" value="Zn(2)-C6 fungal-type DNA-binding domain"/>
    <property type="match status" value="1"/>
</dbReference>
<dbReference type="CDD" id="cd12148">
    <property type="entry name" value="fungal_TF_MHR"/>
    <property type="match status" value="1"/>
</dbReference>
<dbReference type="GO" id="GO:0000981">
    <property type="term" value="F:DNA-binding transcription factor activity, RNA polymerase II-specific"/>
    <property type="evidence" value="ECO:0007669"/>
    <property type="project" value="InterPro"/>
</dbReference>
<evidence type="ECO:0000313" key="8">
    <source>
        <dbReference type="EMBL" id="TPX18488.1"/>
    </source>
</evidence>
<dbReference type="GO" id="GO:0005634">
    <property type="term" value="C:nucleus"/>
    <property type="evidence" value="ECO:0007669"/>
    <property type="project" value="TreeGrafter"/>
</dbReference>
<sequence length="671" mass="75598">MPGSPGRVHGPDGTPAPKRRKKTQLACAPCRARKTGCDGHRPHCRPCVSRGWQDKCQYPESVTGSRALTLVGIEKRLVSLEAKDYTAPPDGNAGHSATTLSREDEASTLSPQRFVTAPTQRDESTVDEGAHFGTSSNSEFIRDVHNVAANTNNSTDLLNEINRRSASRRQAAPCDLKDLILPPRRLADELLQTYLDLIQPVTPLLHRPTLLQQFHNLWEPASSTVQEAGSDEAVLYATMNMVFALGCQRNESFELEKRVHLGEEFYERSRKLISLELLDSYSLAVVQLLLLRAIWLFYTPHAERCWSVVSVAVRAAQAIGLDSSKLIHQRTSQLTREMRRRVWYVCIMLDRIASSTFARPLLLPRDTKVPLFAEIDDENLSSDVDREGQQENHPSRLTYNRLSLEAYKFGDKAAELRHGYTERGASMYNTAELGALADICQSVDDFEANLPPFLQNRTDKPIQYLRLQRCFELQKRNMCARLKYLKLWILRPILLQEVARETQQQTASVGAAETSRDHLARSLCRLCVHTAYEVLAELHVALSGSLRTSPWHALFFTFAAGSILIAATLIVELDVDLEAGSGKASWEQVCELFRFHTRHTSSAEHGISLLDKFRASIARRTGPPEQPISTSATTIVEDGFFQVDWQQPWDFGTEDLMSLDTSWFISQDFIF</sequence>
<feature type="domain" description="Zn(2)-C6 fungal-type" evidence="7">
    <location>
        <begin position="26"/>
        <end position="58"/>
    </location>
</feature>
<keyword evidence="2" id="KW-0805">Transcription regulation</keyword>
<dbReference type="InParanoid" id="A0A507BNW6"/>
<name>A0A507BNW6_9PEZI</name>
<dbReference type="InterPro" id="IPR051127">
    <property type="entry name" value="Fungal_SecMet_Regulators"/>
</dbReference>
<comment type="caution">
    <text evidence="8">The sequence shown here is derived from an EMBL/GenBank/DDBJ whole genome shotgun (WGS) entry which is preliminary data.</text>
</comment>
<dbReference type="Pfam" id="PF00172">
    <property type="entry name" value="Zn_clus"/>
    <property type="match status" value="1"/>
</dbReference>
<dbReference type="EMBL" id="SKBQ01000111">
    <property type="protein sequence ID" value="TPX18488.1"/>
    <property type="molecule type" value="Genomic_DNA"/>
</dbReference>
<dbReference type="SUPFAM" id="SSF57701">
    <property type="entry name" value="Zn2/Cys6 DNA-binding domain"/>
    <property type="match status" value="1"/>
</dbReference>
<reference evidence="8 9" key="1">
    <citation type="submission" date="2019-06" db="EMBL/GenBank/DDBJ databases">
        <title>Draft genome sequence of the filamentous fungus Phialemoniopsis curvata isolated from diesel fuel.</title>
        <authorList>
            <person name="Varaljay V.A."/>
            <person name="Lyon W.J."/>
            <person name="Crouch A.L."/>
            <person name="Drake C.E."/>
            <person name="Hollomon J.M."/>
            <person name="Nadeau L.J."/>
            <person name="Nunn H.S."/>
            <person name="Stevenson B.S."/>
            <person name="Bojanowski C.L."/>
            <person name="Crookes-Goodson W.J."/>
        </authorList>
    </citation>
    <scope>NUCLEOTIDE SEQUENCE [LARGE SCALE GENOMIC DNA]</scope>
    <source>
        <strain evidence="8 9">D216</strain>
    </source>
</reference>
<dbReference type="GO" id="GO:0006351">
    <property type="term" value="P:DNA-templated transcription"/>
    <property type="evidence" value="ECO:0007669"/>
    <property type="project" value="InterPro"/>
</dbReference>
<keyword evidence="9" id="KW-1185">Reference proteome</keyword>
<dbReference type="RefSeq" id="XP_031000199.1">
    <property type="nucleotide sequence ID" value="XM_031134349.1"/>
</dbReference>
<gene>
    <name evidence="8" type="ORF">E0L32_011601</name>
</gene>
<keyword evidence="1" id="KW-0479">Metal-binding</keyword>
<dbReference type="GO" id="GO:0000435">
    <property type="term" value="P:positive regulation of transcription from RNA polymerase II promoter by galactose"/>
    <property type="evidence" value="ECO:0007669"/>
    <property type="project" value="TreeGrafter"/>
</dbReference>
<proteinExistence type="predicted"/>
<evidence type="ECO:0000259" key="7">
    <source>
        <dbReference type="PROSITE" id="PS50048"/>
    </source>
</evidence>
<dbReference type="PROSITE" id="PS00463">
    <property type="entry name" value="ZN2_CY6_FUNGAL_1"/>
    <property type="match status" value="1"/>
</dbReference>
<evidence type="ECO:0000313" key="9">
    <source>
        <dbReference type="Proteomes" id="UP000319257"/>
    </source>
</evidence>
<keyword evidence="4" id="KW-0804">Transcription</keyword>
<evidence type="ECO:0000256" key="1">
    <source>
        <dbReference type="ARBA" id="ARBA00022723"/>
    </source>
</evidence>
<evidence type="ECO:0000256" key="5">
    <source>
        <dbReference type="ARBA" id="ARBA00023242"/>
    </source>
</evidence>
<feature type="region of interest" description="Disordered" evidence="6">
    <location>
        <begin position="1"/>
        <end position="23"/>
    </location>
</feature>
<evidence type="ECO:0000256" key="3">
    <source>
        <dbReference type="ARBA" id="ARBA00023125"/>
    </source>
</evidence>
<dbReference type="Pfam" id="PF04082">
    <property type="entry name" value="Fungal_trans"/>
    <property type="match status" value="1"/>
</dbReference>
<dbReference type="SMART" id="SM00906">
    <property type="entry name" value="Fungal_trans"/>
    <property type="match status" value="1"/>
</dbReference>
<organism evidence="8 9">
    <name type="scientific">Thyridium curvatum</name>
    <dbReference type="NCBI Taxonomy" id="1093900"/>
    <lineage>
        <taxon>Eukaryota</taxon>
        <taxon>Fungi</taxon>
        <taxon>Dikarya</taxon>
        <taxon>Ascomycota</taxon>
        <taxon>Pezizomycotina</taxon>
        <taxon>Sordariomycetes</taxon>
        <taxon>Sordariomycetidae</taxon>
        <taxon>Thyridiales</taxon>
        <taxon>Thyridiaceae</taxon>
        <taxon>Thyridium</taxon>
    </lineage>
</organism>
<dbReference type="SMART" id="SM00066">
    <property type="entry name" value="GAL4"/>
    <property type="match status" value="1"/>
</dbReference>
<evidence type="ECO:0000256" key="4">
    <source>
        <dbReference type="ARBA" id="ARBA00023163"/>
    </source>
</evidence>
<dbReference type="PANTHER" id="PTHR47424:SF3">
    <property type="entry name" value="REGULATORY PROTEIN GAL4"/>
    <property type="match status" value="1"/>
</dbReference>
<dbReference type="Proteomes" id="UP000319257">
    <property type="component" value="Unassembled WGS sequence"/>
</dbReference>
<dbReference type="InterPro" id="IPR007219">
    <property type="entry name" value="XnlR_reg_dom"/>
</dbReference>
<dbReference type="PANTHER" id="PTHR47424">
    <property type="entry name" value="REGULATORY PROTEIN GAL4"/>
    <property type="match status" value="1"/>
</dbReference>
<keyword evidence="3" id="KW-0238">DNA-binding</keyword>
<dbReference type="OrthoDB" id="424974at2759"/>
<dbReference type="GO" id="GO:0008270">
    <property type="term" value="F:zinc ion binding"/>
    <property type="evidence" value="ECO:0007669"/>
    <property type="project" value="InterPro"/>
</dbReference>
<accession>A0A507BNW6</accession>
<dbReference type="STRING" id="1093900.A0A507BNW6"/>